<dbReference type="OrthoDB" id="435881at2759"/>
<organism evidence="1 2">
    <name type="scientific">Cadophora malorum</name>
    <dbReference type="NCBI Taxonomy" id="108018"/>
    <lineage>
        <taxon>Eukaryota</taxon>
        <taxon>Fungi</taxon>
        <taxon>Dikarya</taxon>
        <taxon>Ascomycota</taxon>
        <taxon>Pezizomycotina</taxon>
        <taxon>Leotiomycetes</taxon>
        <taxon>Helotiales</taxon>
        <taxon>Ploettnerulaceae</taxon>
        <taxon>Cadophora</taxon>
    </lineage>
</organism>
<dbReference type="EMBL" id="JAFJYH010000004">
    <property type="protein sequence ID" value="KAG4426246.1"/>
    <property type="molecule type" value="Genomic_DNA"/>
</dbReference>
<protein>
    <submittedName>
        <fullName evidence="1">Uncharacterized protein</fullName>
    </submittedName>
</protein>
<comment type="caution">
    <text evidence="1">The sequence shown here is derived from an EMBL/GenBank/DDBJ whole genome shotgun (WGS) entry which is preliminary data.</text>
</comment>
<reference evidence="1" key="1">
    <citation type="submission" date="2021-02" db="EMBL/GenBank/DDBJ databases">
        <title>Genome sequence Cadophora malorum strain M34.</title>
        <authorList>
            <person name="Stefanovic E."/>
            <person name="Vu D."/>
            <person name="Scully C."/>
            <person name="Dijksterhuis J."/>
            <person name="Roader J."/>
            <person name="Houbraken J."/>
        </authorList>
    </citation>
    <scope>NUCLEOTIDE SEQUENCE</scope>
    <source>
        <strain evidence="1">M34</strain>
    </source>
</reference>
<keyword evidence="2" id="KW-1185">Reference proteome</keyword>
<accession>A0A8H8BW69</accession>
<dbReference type="Proteomes" id="UP000664132">
    <property type="component" value="Unassembled WGS sequence"/>
</dbReference>
<dbReference type="AlphaFoldDB" id="A0A8H8BW69"/>
<proteinExistence type="predicted"/>
<name>A0A8H8BW69_9HELO</name>
<sequence>MVLNDVSRHDANEKTVRAILWVLFIGGIAAEARPETEWFDRQLPKYCDMLSLGIREKGGAGTEGLPLGSDLAEARPSIMDESRRDAAVGTCHKAYCR</sequence>
<gene>
    <name evidence="1" type="ORF">IFR04_000712</name>
</gene>
<evidence type="ECO:0000313" key="2">
    <source>
        <dbReference type="Proteomes" id="UP000664132"/>
    </source>
</evidence>
<evidence type="ECO:0000313" key="1">
    <source>
        <dbReference type="EMBL" id="KAG4426246.1"/>
    </source>
</evidence>